<evidence type="ECO:0000313" key="9">
    <source>
        <dbReference type="WBParaSite" id="PgR043_g049_t01"/>
    </source>
</evidence>
<dbReference type="PANTHER" id="PTHR48041:SF139">
    <property type="entry name" value="PROTEIN SCARLET"/>
    <property type="match status" value="1"/>
</dbReference>
<evidence type="ECO:0000256" key="1">
    <source>
        <dbReference type="ARBA" id="ARBA00004141"/>
    </source>
</evidence>
<evidence type="ECO:0000256" key="4">
    <source>
        <dbReference type="ARBA" id="ARBA00022692"/>
    </source>
</evidence>
<dbReference type="SUPFAM" id="SSF52540">
    <property type="entry name" value="P-loop containing nucleoside triphosphate hydrolases"/>
    <property type="match status" value="1"/>
</dbReference>
<evidence type="ECO:0000259" key="7">
    <source>
        <dbReference type="PROSITE" id="PS50893"/>
    </source>
</evidence>
<organism evidence="8 9">
    <name type="scientific">Parascaris univalens</name>
    <name type="common">Nematode worm</name>
    <dbReference type="NCBI Taxonomy" id="6257"/>
    <lineage>
        <taxon>Eukaryota</taxon>
        <taxon>Metazoa</taxon>
        <taxon>Ecdysozoa</taxon>
        <taxon>Nematoda</taxon>
        <taxon>Chromadorea</taxon>
        <taxon>Rhabditida</taxon>
        <taxon>Spirurina</taxon>
        <taxon>Ascaridomorpha</taxon>
        <taxon>Ascaridoidea</taxon>
        <taxon>Ascarididae</taxon>
        <taxon>Parascaris</taxon>
    </lineage>
</organism>
<evidence type="ECO:0000313" key="8">
    <source>
        <dbReference type="Proteomes" id="UP000887569"/>
    </source>
</evidence>
<dbReference type="PROSITE" id="PS50893">
    <property type="entry name" value="ABC_TRANSPORTER_2"/>
    <property type="match status" value="1"/>
</dbReference>
<keyword evidence="5" id="KW-1133">Transmembrane helix</keyword>
<dbReference type="GO" id="GO:0016887">
    <property type="term" value="F:ATP hydrolysis activity"/>
    <property type="evidence" value="ECO:0007669"/>
    <property type="project" value="InterPro"/>
</dbReference>
<comment type="similarity">
    <text evidence="2">Belongs to the ABC transporter superfamily. ABCG family. Eye pigment precursor importer (TC 3.A.1.204) subfamily.</text>
</comment>
<dbReference type="InterPro" id="IPR017871">
    <property type="entry name" value="ABC_transporter-like_CS"/>
</dbReference>
<evidence type="ECO:0000256" key="3">
    <source>
        <dbReference type="ARBA" id="ARBA00022448"/>
    </source>
</evidence>
<dbReference type="AlphaFoldDB" id="A0A915BJQ1"/>
<accession>A0A915BJQ1</accession>
<dbReference type="InterPro" id="IPR050352">
    <property type="entry name" value="ABCG_transporters"/>
</dbReference>
<keyword evidence="8" id="KW-1185">Reference proteome</keyword>
<keyword evidence="3" id="KW-0813">Transport</keyword>
<keyword evidence="6" id="KW-0472">Membrane</keyword>
<dbReference type="PANTHER" id="PTHR48041">
    <property type="entry name" value="ABC TRANSPORTER G FAMILY MEMBER 28"/>
    <property type="match status" value="1"/>
</dbReference>
<dbReference type="Gene3D" id="3.40.50.300">
    <property type="entry name" value="P-loop containing nucleotide triphosphate hydrolases"/>
    <property type="match status" value="1"/>
</dbReference>
<dbReference type="PROSITE" id="PS00211">
    <property type="entry name" value="ABC_TRANSPORTER_1"/>
    <property type="match status" value="1"/>
</dbReference>
<dbReference type="Pfam" id="PF00005">
    <property type="entry name" value="ABC_tran"/>
    <property type="match status" value="1"/>
</dbReference>
<name>A0A915BJQ1_PARUN</name>
<reference evidence="9" key="1">
    <citation type="submission" date="2022-11" db="UniProtKB">
        <authorList>
            <consortium name="WormBaseParasite"/>
        </authorList>
    </citation>
    <scope>IDENTIFICATION</scope>
</reference>
<dbReference type="GO" id="GO:0005886">
    <property type="term" value="C:plasma membrane"/>
    <property type="evidence" value="ECO:0007669"/>
    <property type="project" value="TreeGrafter"/>
</dbReference>
<evidence type="ECO:0000256" key="2">
    <source>
        <dbReference type="ARBA" id="ARBA00005814"/>
    </source>
</evidence>
<dbReference type="Proteomes" id="UP000887569">
    <property type="component" value="Unplaced"/>
</dbReference>
<feature type="domain" description="ABC transporter" evidence="7">
    <location>
        <begin position="1"/>
        <end position="225"/>
    </location>
</feature>
<evidence type="ECO:0000256" key="6">
    <source>
        <dbReference type="ARBA" id="ARBA00023136"/>
    </source>
</evidence>
<proteinExistence type="inferred from homology"/>
<keyword evidence="4" id="KW-0812">Transmembrane</keyword>
<dbReference type="InterPro" id="IPR003439">
    <property type="entry name" value="ABC_transporter-like_ATP-bd"/>
</dbReference>
<dbReference type="GO" id="GO:0042626">
    <property type="term" value="F:ATPase-coupled transmembrane transporter activity"/>
    <property type="evidence" value="ECO:0007669"/>
    <property type="project" value="TreeGrafter"/>
</dbReference>
<dbReference type="GO" id="GO:0005524">
    <property type="term" value="F:ATP binding"/>
    <property type="evidence" value="ECO:0007669"/>
    <property type="project" value="InterPro"/>
</dbReference>
<evidence type="ECO:0000256" key="5">
    <source>
        <dbReference type="ARBA" id="ARBA00022989"/>
    </source>
</evidence>
<protein>
    <submittedName>
        <fullName evidence="9">ABC transporter domain-containing protein</fullName>
    </submittedName>
</protein>
<comment type="subcellular location">
    <subcellularLocation>
        <location evidence="1">Membrane</location>
        <topology evidence="1">Multi-pass membrane protein</topology>
    </subcellularLocation>
</comment>
<dbReference type="WBParaSite" id="PgR043_g049_t01">
    <property type="protein sequence ID" value="PgR043_g049_t01"/>
    <property type="gene ID" value="PgR043_g049"/>
</dbReference>
<sequence length="269" mass="29421">MAIMGSSGAGKTTLLNVLTQHNLANVDVSGVVLVNGESISRKTMRHLSAYVQQNDCFIGTMTVREHLLFSAKLRMGKEFTHEQRLEKVEDVIIEMGLSACANTMIGTPNGLKGLSGGEKKRLSFASEVLTSPSIIFCDEPTSGLDSFMSLQVVNAMKCLAKLGMTVITTIHQPPSQVFTLFDECGFSCPHFYNPADYIISTLAVAEGKRAECISRIAMMPSLQGEEVFKLIEFTVKIISSKICCKLVDPISMYFPSINVNDYQRADLAS</sequence>
<dbReference type="InterPro" id="IPR027417">
    <property type="entry name" value="P-loop_NTPase"/>
</dbReference>